<dbReference type="Proteomes" id="UP001052739">
    <property type="component" value="Unassembled WGS sequence"/>
</dbReference>
<dbReference type="EMBL" id="BNDW01000117">
    <property type="protein sequence ID" value="GHI27242.1"/>
    <property type="molecule type" value="Genomic_DNA"/>
</dbReference>
<reference evidence="2" key="1">
    <citation type="submission" date="2024-05" db="EMBL/GenBank/DDBJ databases">
        <title>Whole genome shotgun sequence of Streptomyces hydrogenans NBRC 13475.</title>
        <authorList>
            <person name="Komaki H."/>
            <person name="Tamura T."/>
        </authorList>
    </citation>
    <scope>NUCLEOTIDE SEQUENCE</scope>
    <source>
        <strain evidence="2">NBRC 13475</strain>
    </source>
</reference>
<feature type="region of interest" description="Disordered" evidence="1">
    <location>
        <begin position="53"/>
        <end position="78"/>
    </location>
</feature>
<evidence type="ECO:0000313" key="2">
    <source>
        <dbReference type="EMBL" id="GHI27242.1"/>
    </source>
</evidence>
<evidence type="ECO:0000256" key="1">
    <source>
        <dbReference type="SAM" id="MobiDB-lite"/>
    </source>
</evidence>
<organism evidence="2 3">
    <name type="scientific">Streptomyces hydrogenans</name>
    <dbReference type="NCBI Taxonomy" id="1873719"/>
    <lineage>
        <taxon>Bacteria</taxon>
        <taxon>Bacillati</taxon>
        <taxon>Actinomycetota</taxon>
        <taxon>Actinomycetes</taxon>
        <taxon>Kitasatosporales</taxon>
        <taxon>Streptomycetaceae</taxon>
        <taxon>Streptomyces</taxon>
    </lineage>
</organism>
<proteinExistence type="predicted"/>
<evidence type="ECO:0000313" key="3">
    <source>
        <dbReference type="Proteomes" id="UP001052739"/>
    </source>
</evidence>
<gene>
    <name evidence="2" type="ORF">Shyd_86130</name>
</gene>
<protein>
    <submittedName>
        <fullName evidence="2">Uncharacterized protein</fullName>
    </submittedName>
</protein>
<sequence length="78" mass="8194">MTTAPRPCGASPGRQPAHRAPHPTRIGLHGLEIVMAVGQSFAIHLEPVGKRITTTIPRSPHPRSLPGRPVQPGTALGV</sequence>
<feature type="region of interest" description="Disordered" evidence="1">
    <location>
        <begin position="1"/>
        <end position="23"/>
    </location>
</feature>
<accession>A0ABQ3PQE5</accession>
<keyword evidence="3" id="KW-1185">Reference proteome</keyword>
<name>A0ABQ3PQE5_9ACTN</name>
<comment type="caution">
    <text evidence="2">The sequence shown here is derived from an EMBL/GenBank/DDBJ whole genome shotgun (WGS) entry which is preliminary data.</text>
</comment>